<dbReference type="InterPro" id="IPR044751">
    <property type="entry name" value="Ion_transp-like_CBS"/>
</dbReference>
<dbReference type="Pfam" id="PF00571">
    <property type="entry name" value="CBS"/>
    <property type="match status" value="1"/>
</dbReference>
<dbReference type="InterPro" id="IPR046342">
    <property type="entry name" value="CBS_dom_sf"/>
</dbReference>
<comment type="similarity">
    <text evidence="2">Belongs to the UPF0053 family. Hemolysin C subfamily.</text>
</comment>
<dbReference type="CDD" id="cd04590">
    <property type="entry name" value="CBS_pair_CorC_HlyC_assoc"/>
    <property type="match status" value="1"/>
</dbReference>
<evidence type="ECO:0000313" key="14">
    <source>
        <dbReference type="Proteomes" id="UP001202281"/>
    </source>
</evidence>
<keyword evidence="6 8" id="KW-0129">CBS domain</keyword>
<feature type="domain" description="CNNM transmembrane" evidence="12">
    <location>
        <begin position="1"/>
        <end position="202"/>
    </location>
</feature>
<dbReference type="InterPro" id="IPR002550">
    <property type="entry name" value="CNNM"/>
</dbReference>
<dbReference type="Pfam" id="PF01595">
    <property type="entry name" value="CNNM"/>
    <property type="match status" value="1"/>
</dbReference>
<dbReference type="InterPro" id="IPR000644">
    <property type="entry name" value="CBS_dom"/>
</dbReference>
<dbReference type="Gene3D" id="3.10.580.10">
    <property type="entry name" value="CBS-domain"/>
    <property type="match status" value="1"/>
</dbReference>
<dbReference type="InterPro" id="IPR005170">
    <property type="entry name" value="Transptr-assoc_dom"/>
</dbReference>
<dbReference type="PROSITE" id="PS51371">
    <property type="entry name" value="CBS"/>
    <property type="match status" value="1"/>
</dbReference>
<dbReference type="PANTHER" id="PTHR22777:SF17">
    <property type="entry name" value="UPF0053 PROTEIN SLL0260"/>
    <property type="match status" value="1"/>
</dbReference>
<dbReference type="Gene3D" id="3.30.465.10">
    <property type="match status" value="1"/>
</dbReference>
<comment type="subcellular location">
    <subcellularLocation>
        <location evidence="1">Membrane</location>
        <topology evidence="1">Multi-pass membrane protein</topology>
    </subcellularLocation>
</comment>
<evidence type="ECO:0000256" key="8">
    <source>
        <dbReference type="PROSITE-ProRule" id="PRU00703"/>
    </source>
</evidence>
<feature type="transmembrane region" description="Helical" evidence="10">
    <location>
        <begin position="6"/>
        <end position="30"/>
    </location>
</feature>
<comment type="caution">
    <text evidence="13">The sequence shown here is derived from an EMBL/GenBank/DDBJ whole genome shotgun (WGS) entry which is preliminary data.</text>
</comment>
<dbReference type="InterPro" id="IPR036318">
    <property type="entry name" value="FAD-bd_PCMH-like_sf"/>
</dbReference>
<dbReference type="SUPFAM" id="SSF56176">
    <property type="entry name" value="FAD-binding/transporter-associated domain-like"/>
    <property type="match status" value="1"/>
</dbReference>
<dbReference type="EMBL" id="JALHLG010000071">
    <property type="protein sequence ID" value="MCJ2189189.1"/>
    <property type="molecule type" value="Genomic_DNA"/>
</dbReference>
<dbReference type="SUPFAM" id="SSF54631">
    <property type="entry name" value="CBS-domain pair"/>
    <property type="match status" value="1"/>
</dbReference>
<proteinExistence type="inferred from homology"/>
<dbReference type="PROSITE" id="PS51846">
    <property type="entry name" value="CNNM"/>
    <property type="match status" value="1"/>
</dbReference>
<evidence type="ECO:0000313" key="13">
    <source>
        <dbReference type="EMBL" id="MCJ2189189.1"/>
    </source>
</evidence>
<evidence type="ECO:0000256" key="7">
    <source>
        <dbReference type="ARBA" id="ARBA00023136"/>
    </source>
</evidence>
<keyword evidence="7 9" id="KW-0472">Membrane</keyword>
<reference evidence="13 14" key="1">
    <citation type="submission" date="2022-04" db="EMBL/GenBank/DDBJ databases">
        <title>Identification of a novel bacterium isolated from mangrove sediments.</title>
        <authorList>
            <person name="Pan X."/>
        </authorList>
    </citation>
    <scope>NUCLEOTIDE SEQUENCE [LARGE SCALE GENOMIC DNA]</scope>
    <source>
        <strain evidence="13 14">B2638</strain>
    </source>
</reference>
<evidence type="ECO:0000256" key="6">
    <source>
        <dbReference type="ARBA" id="ARBA00023122"/>
    </source>
</evidence>
<organism evidence="13 14">
    <name type="scientific">Novosphingobium beihaiensis</name>
    <dbReference type="NCBI Taxonomy" id="2930389"/>
    <lineage>
        <taxon>Bacteria</taxon>
        <taxon>Pseudomonadati</taxon>
        <taxon>Pseudomonadota</taxon>
        <taxon>Alphaproteobacteria</taxon>
        <taxon>Sphingomonadales</taxon>
        <taxon>Sphingomonadaceae</taxon>
        <taxon>Novosphingobium</taxon>
    </lineage>
</organism>
<evidence type="ECO:0000256" key="2">
    <source>
        <dbReference type="ARBA" id="ARBA00006446"/>
    </source>
</evidence>
<gene>
    <name evidence="13" type="ORF">MTR66_20570</name>
</gene>
<keyword evidence="4" id="KW-0677">Repeat</keyword>
<sequence>MTPFPWTDLLIIAGLILLNGLFSMSELAIVSARPARLKVSAEKGSGAAKTALDLAADPGKFLSTVQIGITLIGIVAGAYSGASLGEPVGERLAGLGVPESVAGEAGFTLVIIATTYASLVVGELVPKQLALRLAEPVALAMARPMFWLARIMAPFVWLLDKSSGVILRLFAIRGGGQERLTAEELQMIFAEATRTGVIEEEERAMMAGVMRLADRPVRELMTPRNQIDWIDVDADESGLRAKIEGSPHSLLPVAGEDSPDNVVGILKVREVLAALVRGKPVDVRAMMKKAEVIPDQLDAMDALRKLQTAEVAMAMVHDEYGHLEGIVTPSDVLEALAGTFVSHQDEGDEPMVTEREDGSLLVSGAMPADALADRLEMTLPEDREFATVAGYVLAVLKKVPKESEFFAEQGWRFEVVDMDGLRIDKVLVHRLNEEEDGDGVSGDG</sequence>
<feature type="transmembrane region" description="Helical" evidence="10">
    <location>
        <begin position="137"/>
        <end position="159"/>
    </location>
</feature>
<evidence type="ECO:0000256" key="1">
    <source>
        <dbReference type="ARBA" id="ARBA00004141"/>
    </source>
</evidence>
<feature type="transmembrane region" description="Helical" evidence="10">
    <location>
        <begin position="67"/>
        <end position="85"/>
    </location>
</feature>
<dbReference type="Proteomes" id="UP001202281">
    <property type="component" value="Unassembled WGS sequence"/>
</dbReference>
<evidence type="ECO:0000256" key="4">
    <source>
        <dbReference type="ARBA" id="ARBA00022737"/>
    </source>
</evidence>
<feature type="domain" description="CBS" evidence="11">
    <location>
        <begin position="286"/>
        <end position="346"/>
    </location>
</feature>
<dbReference type="Pfam" id="PF03471">
    <property type="entry name" value="CorC_HlyC"/>
    <property type="match status" value="1"/>
</dbReference>
<evidence type="ECO:0000256" key="3">
    <source>
        <dbReference type="ARBA" id="ARBA00022692"/>
    </source>
</evidence>
<accession>A0ABT0BVV6</accession>
<evidence type="ECO:0000259" key="12">
    <source>
        <dbReference type="PROSITE" id="PS51846"/>
    </source>
</evidence>
<dbReference type="InterPro" id="IPR016169">
    <property type="entry name" value="FAD-bd_PCMH_sub2"/>
</dbReference>
<evidence type="ECO:0000256" key="10">
    <source>
        <dbReference type="SAM" id="Phobius"/>
    </source>
</evidence>
<name>A0ABT0BVV6_9SPHN</name>
<feature type="transmembrane region" description="Helical" evidence="10">
    <location>
        <begin position="105"/>
        <end position="125"/>
    </location>
</feature>
<dbReference type="PANTHER" id="PTHR22777">
    <property type="entry name" value="HEMOLYSIN-RELATED"/>
    <property type="match status" value="1"/>
</dbReference>
<evidence type="ECO:0000256" key="5">
    <source>
        <dbReference type="ARBA" id="ARBA00022989"/>
    </source>
</evidence>
<keyword evidence="5 9" id="KW-1133">Transmembrane helix</keyword>
<evidence type="ECO:0000259" key="11">
    <source>
        <dbReference type="PROSITE" id="PS51371"/>
    </source>
</evidence>
<dbReference type="SMART" id="SM01091">
    <property type="entry name" value="CorC_HlyC"/>
    <property type="match status" value="1"/>
</dbReference>
<keyword evidence="3 9" id="KW-0812">Transmembrane</keyword>
<dbReference type="RefSeq" id="WP_243924484.1">
    <property type="nucleotide sequence ID" value="NZ_JALHLG010000071.1"/>
</dbReference>
<keyword evidence="14" id="KW-1185">Reference proteome</keyword>
<protein>
    <submittedName>
        <fullName evidence="13">Hemolysin family protein</fullName>
    </submittedName>
</protein>
<evidence type="ECO:0000256" key="9">
    <source>
        <dbReference type="PROSITE-ProRule" id="PRU01193"/>
    </source>
</evidence>